<proteinExistence type="predicted"/>
<dbReference type="Proteomes" id="UP001064048">
    <property type="component" value="Chromosome 21"/>
</dbReference>
<evidence type="ECO:0000313" key="1">
    <source>
        <dbReference type="EMBL" id="KAI8434388.1"/>
    </source>
</evidence>
<organism evidence="1 2">
    <name type="scientific">Choristoneura fumiferana</name>
    <name type="common">Spruce budworm moth</name>
    <name type="synonym">Archips fumiferana</name>
    <dbReference type="NCBI Taxonomy" id="7141"/>
    <lineage>
        <taxon>Eukaryota</taxon>
        <taxon>Metazoa</taxon>
        <taxon>Ecdysozoa</taxon>
        <taxon>Arthropoda</taxon>
        <taxon>Hexapoda</taxon>
        <taxon>Insecta</taxon>
        <taxon>Pterygota</taxon>
        <taxon>Neoptera</taxon>
        <taxon>Endopterygota</taxon>
        <taxon>Lepidoptera</taxon>
        <taxon>Glossata</taxon>
        <taxon>Ditrysia</taxon>
        <taxon>Tortricoidea</taxon>
        <taxon>Tortricidae</taxon>
        <taxon>Tortricinae</taxon>
        <taxon>Choristoneura</taxon>
    </lineage>
</organism>
<evidence type="ECO:0000313" key="2">
    <source>
        <dbReference type="Proteomes" id="UP001064048"/>
    </source>
</evidence>
<name>A0ACC0KD42_CHOFU</name>
<keyword evidence="2" id="KW-1185">Reference proteome</keyword>
<gene>
    <name evidence="1" type="ORF">MSG28_012433</name>
</gene>
<reference evidence="1 2" key="1">
    <citation type="journal article" date="2022" name="Genome Biol. Evol.">
        <title>The Spruce Budworm Genome: Reconstructing the Evolutionary History of Antifreeze Proteins.</title>
        <authorList>
            <person name="Beliveau C."/>
            <person name="Gagne P."/>
            <person name="Picq S."/>
            <person name="Vernygora O."/>
            <person name="Keeling C.I."/>
            <person name="Pinkney K."/>
            <person name="Doucet D."/>
            <person name="Wen F."/>
            <person name="Johnston J.S."/>
            <person name="Maaroufi H."/>
            <person name="Boyle B."/>
            <person name="Laroche J."/>
            <person name="Dewar K."/>
            <person name="Juretic N."/>
            <person name="Blackburn G."/>
            <person name="Nisole A."/>
            <person name="Brunet B."/>
            <person name="Brandao M."/>
            <person name="Lumley L."/>
            <person name="Duan J."/>
            <person name="Quan G."/>
            <person name="Lucarotti C.J."/>
            <person name="Roe A.D."/>
            <person name="Sperling F.A.H."/>
            <person name="Levesque R.C."/>
            <person name="Cusson M."/>
        </authorList>
    </citation>
    <scope>NUCLEOTIDE SEQUENCE [LARGE SCALE GENOMIC DNA]</scope>
    <source>
        <strain evidence="1">Glfc:IPQL:Cfum</strain>
    </source>
</reference>
<dbReference type="EMBL" id="CM046121">
    <property type="protein sequence ID" value="KAI8434388.1"/>
    <property type="molecule type" value="Genomic_DNA"/>
</dbReference>
<protein>
    <submittedName>
        <fullName evidence="1">Uncharacterized protein</fullName>
    </submittedName>
</protein>
<accession>A0ACC0KD42</accession>
<comment type="caution">
    <text evidence="1">The sequence shown here is derived from an EMBL/GenBank/DDBJ whole genome shotgun (WGS) entry which is preliminary data.</text>
</comment>
<sequence>MDEEEVWDDLCNIPADPPVMREICGNCKRPQIVCWCIALPSERLHPRSNIILLQHPAEEKRCLRTAPMLQLGLAENKCLIFKGKKFPQPRHENLEKILNQPNTILLYPSKTAIDINDLVNHNDSYNLVLLDGTWPQAKAIYASSPTLHNIRQVKLITSSVDETLKKKRTFRKFTFRGVDLDQLLDMPNEQLMELMHARARRRFARGLKRKPMALVKKLRRAKKEAPPNEKPEIVKTHLRNMIIVPEMVGSIVGIYNGKTFNQVEIKPEMIGHYLGEFSVTYKPVKHAICLVAFAMWEFQEALEEARVFGPELLHVARHAINSNLDITPYGLRSVPTHTEDGIPIRKLYVANLPPKTTRTELFGVFAQYGFIKSCWLRMGDRGLTKNTTPTYAFVTFSDPADAHKALLAPESEKALRGFKLKTFPADSWHQPAEDADGHVHWKPRAPRRNSATLSPAPELPTNTTQESSNGSGEATSSVAESNAPHGAVTLTTAVLRRVLQRLGPALARLHIDHHWSALNDRTAHTVGKFCPNLEELKHGAVTLTTAVLRRVLQRLGPALARLHIDHHWSALNDRTAHTVGKFCPNLEELKVVGMYTKNWNPLIYGCKNLRALSFVSCNKLSDSNLVRIVKSEASIESVMVANNTHVTGLFLTGSNPPKLHTLSFYNCYSLQGTVLSAAIDTLPNLRTLKLDVCPVTMWKIIPLILSKLPKLEELSLSEYTSIDVCLTPQVGLDFCESMSKLTELKILNLSRNIYITNNVMKQIAKTCSKLEKEQPSASSLRRLDISYWRVLSDARVRAAPAPPPAGSHRARERRAHRAPFAAVLDACPLLQVTHRPRRPPAGSHRARERRAHRRALRRRAGRVPAAAGNTPARAARLQAPPREGTPRSPPAAFAAVLDACPLLQVTHRPRPPCRLHRARERRAHRRALRRRAGRVPAAAGNTPPAPPACRLSPREGTPRSPPRPSPPAGRVPAAAGTHRPRRPPAGSHRARERRAHRAPFAAVLDACPLLQVTHRPRRPPAGSHARGNAALTAAPSPPCWTRARCCR</sequence>